<dbReference type="Proteomes" id="UP000216057">
    <property type="component" value="Unassembled WGS sequence"/>
</dbReference>
<reference evidence="2 4" key="1">
    <citation type="journal article" date="2017" name="BMC Genomics">
        <title>Comparative genomic and phylogenomic analyses of the Bifidobacteriaceae family.</title>
        <authorList>
            <person name="Lugli G.A."/>
            <person name="Milani C."/>
            <person name="Turroni F."/>
            <person name="Duranti S."/>
            <person name="Mancabelli L."/>
            <person name="Mangifesta M."/>
            <person name="Ferrario C."/>
            <person name="Modesto M."/>
            <person name="Mattarelli P."/>
            <person name="Jiri K."/>
            <person name="van Sinderen D."/>
            <person name="Ventura M."/>
        </authorList>
    </citation>
    <scope>NUCLEOTIDE SEQUENCE [LARGE SCALE GENOMIC DNA]</scope>
    <source>
        <strain evidence="2 4">DSM 100216</strain>
    </source>
</reference>
<sequence length="212" mass="23143">MQIFKQDSPFNEFMSRIGDLAMINVAWIICCLPIVTIGASTGAMYEVTRRLHENDDAHVLRAFLAAFRRRFTVSLALTLIALAFVALASFDLWWLTKGVPDAPYAPVVYGATIAVATVAWAGFGFVFPVMARSTLSAMAQIRQSFRVAVAHPLTTVATLFLNALPWIIAVAVPGGLAFTVFFYGLLLSAVTAYIVVYLMLRAGMITARATEQ</sequence>
<dbReference type="GO" id="GO:0016740">
    <property type="term" value="F:transferase activity"/>
    <property type="evidence" value="ECO:0007669"/>
    <property type="project" value="UniProtKB-KW"/>
</dbReference>
<feature type="transmembrane region" description="Helical" evidence="1">
    <location>
        <begin position="148"/>
        <end position="168"/>
    </location>
</feature>
<gene>
    <name evidence="3" type="ORF">BE0216_09910</name>
    <name evidence="2" type="ORF">BEUL_0900</name>
</gene>
<dbReference type="AlphaFoldDB" id="A0A261GB05"/>
<feature type="transmembrane region" description="Helical" evidence="1">
    <location>
        <begin position="107"/>
        <end position="127"/>
    </location>
</feature>
<dbReference type="EMBL" id="CP062938">
    <property type="protein sequence ID" value="QOL32716.1"/>
    <property type="molecule type" value="Genomic_DNA"/>
</dbReference>
<proteinExistence type="predicted"/>
<keyword evidence="5" id="KW-1185">Reference proteome</keyword>
<evidence type="ECO:0000313" key="3">
    <source>
        <dbReference type="EMBL" id="QOL32716.1"/>
    </source>
</evidence>
<keyword evidence="1" id="KW-0472">Membrane</keyword>
<evidence type="ECO:0000313" key="5">
    <source>
        <dbReference type="Proteomes" id="UP000593943"/>
    </source>
</evidence>
<dbReference type="KEGG" id="beu:BE0216_09910"/>
<keyword evidence="1" id="KW-1133">Transmembrane helix</keyword>
<reference evidence="3 5" key="2">
    <citation type="submission" date="2020-10" db="EMBL/GenBank/DDBJ databases">
        <title>Genome sequencing of Bifidobacterium eulemuris_DSMZ_100216.</title>
        <authorList>
            <person name="Kim J."/>
        </authorList>
    </citation>
    <scope>NUCLEOTIDE SEQUENCE [LARGE SCALE GENOMIC DNA]</scope>
    <source>
        <strain evidence="3 5">DSM 100216</strain>
    </source>
</reference>
<evidence type="ECO:0000256" key="1">
    <source>
        <dbReference type="SAM" id="Phobius"/>
    </source>
</evidence>
<accession>A0A261GB05</accession>
<dbReference type="Pfam" id="PF04854">
    <property type="entry name" value="DUF624"/>
    <property type="match status" value="1"/>
</dbReference>
<keyword evidence="1" id="KW-0812">Transmembrane</keyword>
<dbReference type="OrthoDB" id="9814991at2"/>
<dbReference type="EMBL" id="MWWZ01000005">
    <property type="protein sequence ID" value="OZG68590.1"/>
    <property type="molecule type" value="Genomic_DNA"/>
</dbReference>
<feature type="transmembrane region" description="Helical" evidence="1">
    <location>
        <begin position="20"/>
        <end position="45"/>
    </location>
</feature>
<feature type="transmembrane region" description="Helical" evidence="1">
    <location>
        <begin position="180"/>
        <end position="200"/>
    </location>
</feature>
<dbReference type="Proteomes" id="UP000593943">
    <property type="component" value="Chromosome"/>
</dbReference>
<evidence type="ECO:0000313" key="4">
    <source>
        <dbReference type="Proteomes" id="UP000216057"/>
    </source>
</evidence>
<organism evidence="2 4">
    <name type="scientific">Bifidobacterium eulemuris</name>
    <dbReference type="NCBI Taxonomy" id="1765219"/>
    <lineage>
        <taxon>Bacteria</taxon>
        <taxon>Bacillati</taxon>
        <taxon>Actinomycetota</taxon>
        <taxon>Actinomycetes</taxon>
        <taxon>Bifidobacteriales</taxon>
        <taxon>Bifidobacteriaceae</taxon>
        <taxon>Bifidobacterium</taxon>
    </lineage>
</organism>
<dbReference type="RefSeq" id="WP_094636526.1">
    <property type="nucleotide sequence ID" value="NZ_CP062938.1"/>
</dbReference>
<keyword evidence="2" id="KW-0808">Transferase</keyword>
<evidence type="ECO:0000313" key="2">
    <source>
        <dbReference type="EMBL" id="OZG68590.1"/>
    </source>
</evidence>
<dbReference type="InterPro" id="IPR006938">
    <property type="entry name" value="DUF624"/>
</dbReference>
<protein>
    <submittedName>
        <fullName evidence="2">Transferase</fullName>
    </submittedName>
    <submittedName>
        <fullName evidence="3">YesL family protein</fullName>
    </submittedName>
</protein>
<feature type="transmembrane region" description="Helical" evidence="1">
    <location>
        <begin position="71"/>
        <end position="95"/>
    </location>
</feature>
<name>A0A261GB05_9BIFI</name>